<proteinExistence type="predicted"/>
<gene>
    <name evidence="2" type="ORF">FB475_6191</name>
</gene>
<organism evidence="2 3">
    <name type="scientific">Kribbella jejuensis</name>
    <dbReference type="NCBI Taxonomy" id="236068"/>
    <lineage>
        <taxon>Bacteria</taxon>
        <taxon>Bacillati</taxon>
        <taxon>Actinomycetota</taxon>
        <taxon>Actinomycetes</taxon>
        <taxon>Propionibacteriales</taxon>
        <taxon>Kribbellaceae</taxon>
        <taxon>Kribbella</taxon>
    </lineage>
</organism>
<feature type="transmembrane region" description="Helical" evidence="1">
    <location>
        <begin position="46"/>
        <end position="63"/>
    </location>
</feature>
<evidence type="ECO:0000256" key="1">
    <source>
        <dbReference type="SAM" id="Phobius"/>
    </source>
</evidence>
<feature type="transmembrane region" description="Helical" evidence="1">
    <location>
        <begin position="17"/>
        <end position="40"/>
    </location>
</feature>
<accession>A0A542DU24</accession>
<dbReference type="AlphaFoldDB" id="A0A542DU24"/>
<name>A0A542DU24_9ACTN</name>
<comment type="caution">
    <text evidence="2">The sequence shown here is derived from an EMBL/GenBank/DDBJ whole genome shotgun (WGS) entry which is preliminary data.</text>
</comment>
<protein>
    <recommendedName>
        <fullName evidence="4">Lipoprotein</fullName>
    </recommendedName>
</protein>
<dbReference type="Proteomes" id="UP000316298">
    <property type="component" value="Unassembled WGS sequence"/>
</dbReference>
<sequence length="67" mass="6764">MHAPGVRVGGWRVASGWVSWVGVGFAGFLGCGVGGGGGRLGLVAEGFGYLFGYLFGCVLGGGCRRRV</sequence>
<keyword evidence="1" id="KW-1133">Transmembrane helix</keyword>
<reference evidence="2 3" key="1">
    <citation type="submission" date="2019-06" db="EMBL/GenBank/DDBJ databases">
        <title>Sequencing the genomes of 1000 actinobacteria strains.</title>
        <authorList>
            <person name="Klenk H.-P."/>
        </authorList>
    </citation>
    <scope>NUCLEOTIDE SEQUENCE [LARGE SCALE GENOMIC DNA]</scope>
    <source>
        <strain evidence="2 3">DSM 17305</strain>
    </source>
</reference>
<keyword evidence="3" id="KW-1185">Reference proteome</keyword>
<keyword evidence="1" id="KW-0812">Transmembrane</keyword>
<evidence type="ECO:0000313" key="3">
    <source>
        <dbReference type="Proteomes" id="UP000316298"/>
    </source>
</evidence>
<keyword evidence="1" id="KW-0472">Membrane</keyword>
<dbReference type="EMBL" id="VFMM01000003">
    <property type="protein sequence ID" value="TQJ06526.1"/>
    <property type="molecule type" value="Genomic_DNA"/>
</dbReference>
<evidence type="ECO:0008006" key="4">
    <source>
        <dbReference type="Google" id="ProtNLM"/>
    </source>
</evidence>
<dbReference type="PROSITE" id="PS51257">
    <property type="entry name" value="PROKAR_LIPOPROTEIN"/>
    <property type="match status" value="1"/>
</dbReference>
<evidence type="ECO:0000313" key="2">
    <source>
        <dbReference type="EMBL" id="TQJ06526.1"/>
    </source>
</evidence>